<keyword evidence="4" id="KW-1185">Reference proteome</keyword>
<gene>
    <name evidence="3" type="ORF">HF521_021526</name>
</gene>
<protein>
    <recommendedName>
        <fullName evidence="2">Saposin-like type B region 1 domain-containing protein</fullName>
    </recommendedName>
</protein>
<reference evidence="3" key="1">
    <citation type="submission" date="2020-08" db="EMBL/GenBank/DDBJ databases">
        <title>Chromosome-level assembly of Southern catfish (Silurus meridionalis) provides insights into visual adaptation to the nocturnal and benthic lifestyles.</title>
        <authorList>
            <person name="Zhang Y."/>
            <person name="Wang D."/>
            <person name="Peng Z."/>
        </authorList>
    </citation>
    <scope>NUCLEOTIDE SEQUENCE</scope>
    <source>
        <strain evidence="3">SWU-2019-XX</strain>
        <tissue evidence="3">Muscle</tissue>
    </source>
</reference>
<dbReference type="EMBL" id="JABFDY010000008">
    <property type="protein sequence ID" value="KAF7704454.1"/>
    <property type="molecule type" value="Genomic_DNA"/>
</dbReference>
<evidence type="ECO:0000313" key="3">
    <source>
        <dbReference type="EMBL" id="KAF7704454.1"/>
    </source>
</evidence>
<feature type="chain" id="PRO_5035853036" description="Saposin-like type B region 1 domain-containing protein" evidence="1">
    <location>
        <begin position="18"/>
        <end position="161"/>
    </location>
</feature>
<dbReference type="Pfam" id="PF05184">
    <property type="entry name" value="SapB_1"/>
    <property type="match status" value="1"/>
</dbReference>
<name>A0A8T0BBK6_SILME</name>
<proteinExistence type="predicted"/>
<keyword evidence="1" id="KW-0732">Signal</keyword>
<dbReference type="GO" id="GO:0006629">
    <property type="term" value="P:lipid metabolic process"/>
    <property type="evidence" value="ECO:0007669"/>
    <property type="project" value="InterPro"/>
</dbReference>
<dbReference type="Gene3D" id="1.10.225.10">
    <property type="entry name" value="Saposin-like"/>
    <property type="match status" value="1"/>
</dbReference>
<dbReference type="AlphaFoldDB" id="A0A8T0BBK6"/>
<dbReference type="GO" id="GO:0042742">
    <property type="term" value="P:defense response to bacterium"/>
    <property type="evidence" value="ECO:0007669"/>
    <property type="project" value="InterPro"/>
</dbReference>
<accession>A0A8T0BBK6</accession>
<comment type="caution">
    <text evidence="3">The sequence shown here is derived from an EMBL/GenBank/DDBJ whole genome shotgun (WGS) entry which is preliminary data.</text>
</comment>
<dbReference type="InterPro" id="IPR007856">
    <property type="entry name" value="SapB_1"/>
</dbReference>
<evidence type="ECO:0000313" key="4">
    <source>
        <dbReference type="Proteomes" id="UP000606274"/>
    </source>
</evidence>
<dbReference type="PROSITE" id="PS51257">
    <property type="entry name" value="PROKAR_LIPOPROTEIN"/>
    <property type="match status" value="1"/>
</dbReference>
<dbReference type="PANTHER" id="PTHR15541:SF2">
    <property type="entry name" value="GRANULYSIN"/>
    <property type="match status" value="1"/>
</dbReference>
<sequence>MLRNVLVAFFIIASACAMHLEYLKVDSEELHDGTLISATSNVYVGQDEDLLMPEEQIPGVCSICKRIMKKVKHHLGNHENAEKIKEKLMNLCDKLGPVKKFVGKWLLRTLICWWRNFLQMMIQKQYVLKLAFASQPVSQNCSKLFYKTSRNSEDAHVAEIN</sequence>
<feature type="signal peptide" evidence="1">
    <location>
        <begin position="1"/>
        <end position="17"/>
    </location>
</feature>
<dbReference type="InterPro" id="IPR038847">
    <property type="entry name" value="Granulysin-like"/>
</dbReference>
<dbReference type="Proteomes" id="UP000606274">
    <property type="component" value="Unassembled WGS sequence"/>
</dbReference>
<dbReference type="SUPFAM" id="SSF47862">
    <property type="entry name" value="Saposin"/>
    <property type="match status" value="1"/>
</dbReference>
<evidence type="ECO:0000256" key="1">
    <source>
        <dbReference type="SAM" id="SignalP"/>
    </source>
</evidence>
<feature type="domain" description="Saposin-like type B region 1" evidence="2">
    <location>
        <begin position="60"/>
        <end position="96"/>
    </location>
</feature>
<dbReference type="PANTHER" id="PTHR15541">
    <property type="entry name" value="GRANULYSIN RELATED"/>
    <property type="match status" value="1"/>
</dbReference>
<dbReference type="InterPro" id="IPR011001">
    <property type="entry name" value="Saposin-like"/>
</dbReference>
<evidence type="ECO:0000259" key="2">
    <source>
        <dbReference type="Pfam" id="PF05184"/>
    </source>
</evidence>
<organism evidence="3 4">
    <name type="scientific">Silurus meridionalis</name>
    <name type="common">Southern catfish</name>
    <name type="synonym">Silurus soldatovi meridionalis</name>
    <dbReference type="NCBI Taxonomy" id="175797"/>
    <lineage>
        <taxon>Eukaryota</taxon>
        <taxon>Metazoa</taxon>
        <taxon>Chordata</taxon>
        <taxon>Craniata</taxon>
        <taxon>Vertebrata</taxon>
        <taxon>Euteleostomi</taxon>
        <taxon>Actinopterygii</taxon>
        <taxon>Neopterygii</taxon>
        <taxon>Teleostei</taxon>
        <taxon>Ostariophysi</taxon>
        <taxon>Siluriformes</taxon>
        <taxon>Siluridae</taxon>
        <taxon>Silurus</taxon>
    </lineage>
</organism>